<dbReference type="EnsemblMetazoa" id="XM_029491085.1">
    <property type="protein sequence ID" value="XP_029346945.1"/>
    <property type="gene ID" value="LOC100169105"/>
</dbReference>
<dbReference type="KEGG" id="api:100169105"/>
<dbReference type="GO" id="GO:0004558">
    <property type="term" value="F:alpha-1,4-glucosidase activity"/>
    <property type="evidence" value="ECO:0007669"/>
    <property type="project" value="UniProtKB-EC"/>
</dbReference>
<dbReference type="InterPro" id="IPR006047">
    <property type="entry name" value="GH13_cat_dom"/>
</dbReference>
<proteinExistence type="inferred from homology"/>
<evidence type="ECO:0000256" key="4">
    <source>
        <dbReference type="ARBA" id="ARBA00023180"/>
    </source>
</evidence>
<dbReference type="GO" id="GO:0005975">
    <property type="term" value="P:carbohydrate metabolic process"/>
    <property type="evidence" value="ECO:0007669"/>
    <property type="project" value="InterPro"/>
</dbReference>
<sequence>MRTFDVFLLVVIAYTYATVNGNVYFRAKNPINEWWSNTIIYQVYPRSFKDGDNDGIGDLKGIIQKLDHFTDLGIETLWVGPLFKSPMDDMGYDVEDFYMIDPMFGTMGDFKELVFEMNNRNLKLIIDLIPNHSSYKCGWFNKSIKQEGKYKDYYMWRNASNQDELLINSSITPIPPNNWLSMFGGSAWTWNEQRNQFYLHQFSKEQPDFDLRNPDVNKQILNVIEFWMDKGVSGFRFDAVDFLYENISLYDEPLRPGMSNLTEYSEPDHIYTTNQPEVINTVLEWKAFMDNYTKSKNITISSLMASEAYADVNILMQYYGNSTNPGAQIPFNLALVRCPKDDHIVESIDNIIQIWLAGLPENAVANWVMENHDTSRLSSKFGAESVPIFTALKLALPGIEVTYYGSEIGMEDNMYLRPEQIKDTNIAGIGDPKLRKPRDYERCPMQWDDSSNAGFTEEKKSWLPVNPNYYKLNVETQKKIPTSNYNFYKKMSQLRKTNTLKNGDLQTYNISKSIYILKRSLLEHESYIVVMNFGSETETVILSNIMSNLKDELFVYLGSENSAYSPGNKVSTISTGYPLQL</sequence>
<dbReference type="Pfam" id="PF00128">
    <property type="entry name" value="Alpha-amylase"/>
    <property type="match status" value="1"/>
</dbReference>
<dbReference type="Proteomes" id="UP000007819">
    <property type="component" value="Chromosome A3"/>
</dbReference>
<evidence type="ECO:0000313" key="8">
    <source>
        <dbReference type="Proteomes" id="UP000007819"/>
    </source>
</evidence>
<keyword evidence="5" id="KW-0378">Hydrolase</keyword>
<dbReference type="InterPro" id="IPR017853">
    <property type="entry name" value="GH"/>
</dbReference>
<protein>
    <recommendedName>
        <fullName evidence="3">alpha-glucosidase</fullName>
        <ecNumber evidence="3">3.2.1.20</ecNumber>
    </recommendedName>
</protein>
<accession>A0A8R2JV03</accession>
<dbReference type="CDD" id="cd11328">
    <property type="entry name" value="AmyAc_maltase"/>
    <property type="match status" value="1"/>
</dbReference>
<comment type="catalytic activity">
    <reaction evidence="1">
        <text>Hydrolysis of terminal, non-reducing (1-&gt;4)-linked alpha-D-glucose residues with release of alpha-D-glucose.</text>
        <dbReference type="EC" id="3.2.1.20"/>
    </reaction>
</comment>
<organism evidence="7 8">
    <name type="scientific">Acyrthosiphon pisum</name>
    <name type="common">Pea aphid</name>
    <dbReference type="NCBI Taxonomy" id="7029"/>
    <lineage>
        <taxon>Eukaryota</taxon>
        <taxon>Metazoa</taxon>
        <taxon>Ecdysozoa</taxon>
        <taxon>Arthropoda</taxon>
        <taxon>Hexapoda</taxon>
        <taxon>Insecta</taxon>
        <taxon>Pterygota</taxon>
        <taxon>Neoptera</taxon>
        <taxon>Paraneoptera</taxon>
        <taxon>Hemiptera</taxon>
        <taxon>Sternorrhyncha</taxon>
        <taxon>Aphidomorpha</taxon>
        <taxon>Aphidoidea</taxon>
        <taxon>Aphididae</taxon>
        <taxon>Macrosiphini</taxon>
        <taxon>Acyrthosiphon</taxon>
    </lineage>
</organism>
<dbReference type="RefSeq" id="XP_029346945.1">
    <property type="nucleotide sequence ID" value="XM_029491085.1"/>
</dbReference>
<dbReference type="PANTHER" id="PTHR10357:SF179">
    <property type="entry name" value="NEUTRAL AND BASIC AMINO ACID TRANSPORT PROTEIN RBAT"/>
    <property type="match status" value="1"/>
</dbReference>
<evidence type="ECO:0000256" key="5">
    <source>
        <dbReference type="ARBA" id="ARBA00023295"/>
    </source>
</evidence>
<dbReference type="InterPro" id="IPR045857">
    <property type="entry name" value="O16G_dom_2"/>
</dbReference>
<comment type="similarity">
    <text evidence="2">Belongs to the glycosyl hydrolase 13 family.</text>
</comment>
<reference evidence="8" key="1">
    <citation type="submission" date="2010-06" db="EMBL/GenBank/DDBJ databases">
        <authorList>
            <person name="Jiang H."/>
            <person name="Abraham K."/>
            <person name="Ali S."/>
            <person name="Alsbrooks S.L."/>
            <person name="Anim B.N."/>
            <person name="Anosike U.S."/>
            <person name="Attaway T."/>
            <person name="Bandaranaike D.P."/>
            <person name="Battles P.K."/>
            <person name="Bell S.N."/>
            <person name="Bell A.V."/>
            <person name="Beltran B."/>
            <person name="Bickham C."/>
            <person name="Bustamante Y."/>
            <person name="Caleb T."/>
            <person name="Canada A."/>
            <person name="Cardenas V."/>
            <person name="Carter K."/>
            <person name="Chacko J."/>
            <person name="Chandrabose M.N."/>
            <person name="Chavez D."/>
            <person name="Chavez A."/>
            <person name="Chen L."/>
            <person name="Chu H.-S."/>
            <person name="Claassen K.J."/>
            <person name="Cockrell R."/>
            <person name="Collins M."/>
            <person name="Cooper J.A."/>
            <person name="Cree A."/>
            <person name="Curry S.M."/>
            <person name="Da Y."/>
            <person name="Dao M.D."/>
            <person name="Das B."/>
            <person name="Davila M.-L."/>
            <person name="Davy-Carroll L."/>
            <person name="Denson S."/>
            <person name="Dinh H."/>
            <person name="Ebong V.E."/>
            <person name="Edwards J.R."/>
            <person name="Egan A."/>
            <person name="El-Daye J."/>
            <person name="Escobedo L."/>
            <person name="Fernandez S."/>
            <person name="Fernando P.R."/>
            <person name="Flagg N."/>
            <person name="Forbes L.D."/>
            <person name="Fowler R.G."/>
            <person name="Fu Q."/>
            <person name="Gabisi R.A."/>
            <person name="Ganer J."/>
            <person name="Garbino Pronczuk A."/>
            <person name="Garcia R.M."/>
            <person name="Garner T."/>
            <person name="Garrett T.E."/>
            <person name="Gonzalez D.A."/>
            <person name="Hamid H."/>
            <person name="Hawkins E.S."/>
            <person name="Hirani K."/>
            <person name="Hogues M.E."/>
            <person name="Hollins B."/>
            <person name="Hsiao C.-H."/>
            <person name="Jabil R."/>
            <person name="James M.L."/>
            <person name="Jhangiani S.N."/>
            <person name="Johnson B."/>
            <person name="Johnson Q."/>
            <person name="Joshi V."/>
            <person name="Kalu J.B."/>
            <person name="Kam C."/>
            <person name="Kashfia A."/>
            <person name="Keebler J."/>
            <person name="Kisamo H."/>
            <person name="Kovar C.L."/>
            <person name="Lago L.A."/>
            <person name="Lai C.-Y."/>
            <person name="Laidlaw J."/>
            <person name="Lara F."/>
            <person name="Le T.-K."/>
            <person name="Lee S.L."/>
            <person name="Legall F.H."/>
            <person name="Lemon S.J."/>
            <person name="Lewis L.R."/>
            <person name="Li B."/>
            <person name="Liu Y."/>
            <person name="Liu Y.-S."/>
            <person name="Lopez J."/>
            <person name="Lozado R.J."/>
            <person name="Lu J."/>
            <person name="Madu R.C."/>
            <person name="Maheshwari M."/>
            <person name="Maheshwari R."/>
            <person name="Malloy K."/>
            <person name="Martinez E."/>
            <person name="Mathew T."/>
            <person name="Mercado I.C."/>
            <person name="Mercado C."/>
            <person name="Meyer B."/>
            <person name="Montgomery K."/>
            <person name="Morgan M.B."/>
            <person name="Munidasa M."/>
            <person name="Nazareth L.V."/>
            <person name="Nelson J."/>
            <person name="Ng B.M."/>
            <person name="Nguyen N.B."/>
            <person name="Nguyen P.Q."/>
            <person name="Nguyen T."/>
            <person name="Obregon M."/>
            <person name="Okwuonu G.O."/>
            <person name="Onwere C.G."/>
            <person name="Orozco G."/>
            <person name="Parra A."/>
            <person name="Patel S."/>
            <person name="Patil S."/>
            <person name="Perez A."/>
            <person name="Perez Y."/>
            <person name="Pham C."/>
            <person name="Primus E.L."/>
            <person name="Pu L.-L."/>
            <person name="Puazo M."/>
            <person name="Qin X."/>
            <person name="Quiroz J.B."/>
            <person name="Reese J."/>
            <person name="Richards S."/>
            <person name="Rives C.M."/>
            <person name="Robberts R."/>
            <person name="Ruiz S.J."/>
            <person name="Ruiz M.J."/>
            <person name="Santibanez J."/>
            <person name="Schneider B.W."/>
            <person name="Sisson I."/>
            <person name="Smith M."/>
            <person name="Sodergren E."/>
            <person name="Song X.-Z."/>
            <person name="Song B.B."/>
            <person name="Summersgill H."/>
            <person name="Thelus R."/>
            <person name="Thornton R.D."/>
            <person name="Trejos Z.Y."/>
            <person name="Usmani K."/>
            <person name="Vattathil S."/>
            <person name="Villasana D."/>
            <person name="Walker D.L."/>
            <person name="Wang S."/>
            <person name="Wang K."/>
            <person name="White C.S."/>
            <person name="Williams A.C."/>
            <person name="Williamson J."/>
            <person name="Wilson K."/>
            <person name="Woghiren I.O."/>
            <person name="Woodworth J.R."/>
            <person name="Worley K.C."/>
            <person name="Wright R.A."/>
            <person name="Wu W."/>
            <person name="Young L."/>
            <person name="Zhang L."/>
            <person name="Zhang J."/>
            <person name="Zhu Y."/>
            <person name="Muzny D.M."/>
            <person name="Weinstock G."/>
            <person name="Gibbs R.A."/>
        </authorList>
    </citation>
    <scope>NUCLEOTIDE SEQUENCE [LARGE SCALE GENOMIC DNA]</scope>
    <source>
        <strain evidence="8">LSR1</strain>
    </source>
</reference>
<evidence type="ECO:0000313" key="7">
    <source>
        <dbReference type="EnsemblMetazoa" id="XP_029346945.1"/>
    </source>
</evidence>
<dbReference type="PANTHER" id="PTHR10357">
    <property type="entry name" value="ALPHA-AMYLASE FAMILY MEMBER"/>
    <property type="match status" value="1"/>
</dbReference>
<dbReference type="FunFam" id="3.90.400.10:FF:000001">
    <property type="entry name" value="Maltase A3, isoform A"/>
    <property type="match status" value="1"/>
</dbReference>
<dbReference type="OMA" id="QWYYHKF"/>
<evidence type="ECO:0000256" key="1">
    <source>
        <dbReference type="ARBA" id="ARBA00001657"/>
    </source>
</evidence>
<dbReference type="Gene3D" id="3.20.20.80">
    <property type="entry name" value="Glycosidases"/>
    <property type="match status" value="1"/>
</dbReference>
<evidence type="ECO:0000256" key="2">
    <source>
        <dbReference type="ARBA" id="ARBA00008061"/>
    </source>
</evidence>
<dbReference type="SUPFAM" id="SSF51445">
    <property type="entry name" value="(Trans)glycosidases"/>
    <property type="match status" value="1"/>
</dbReference>
<keyword evidence="4" id="KW-0325">Glycoprotein</keyword>
<keyword evidence="8" id="KW-1185">Reference proteome</keyword>
<reference evidence="7" key="2">
    <citation type="submission" date="2022-06" db="UniProtKB">
        <authorList>
            <consortium name="EnsemblMetazoa"/>
        </authorList>
    </citation>
    <scope>IDENTIFICATION</scope>
</reference>
<keyword evidence="5" id="KW-0326">Glycosidase</keyword>
<evidence type="ECO:0000259" key="6">
    <source>
        <dbReference type="SMART" id="SM00642"/>
    </source>
</evidence>
<dbReference type="OrthoDB" id="1740265at2759"/>
<dbReference type="EC" id="3.2.1.20" evidence="3"/>
<name>A0A8R2JV03_ACYPI</name>
<feature type="domain" description="Glycosyl hydrolase family 13 catalytic" evidence="6">
    <location>
        <begin position="42"/>
        <end position="442"/>
    </location>
</feature>
<dbReference type="GeneID" id="100169105"/>
<evidence type="ECO:0000256" key="3">
    <source>
        <dbReference type="ARBA" id="ARBA00012741"/>
    </source>
</evidence>
<dbReference type="Gene3D" id="3.90.400.10">
    <property type="entry name" value="Oligo-1,6-glucosidase, Domain 2"/>
    <property type="match status" value="1"/>
</dbReference>
<dbReference type="AlphaFoldDB" id="A0A8R2JV03"/>
<dbReference type="SMART" id="SM00642">
    <property type="entry name" value="Aamy"/>
    <property type="match status" value="1"/>
</dbReference>